<feature type="modified residue" description="4-aspartylphosphate" evidence="5">
    <location>
        <position position="59"/>
    </location>
</feature>
<dbReference type="Pfam" id="PF00072">
    <property type="entry name" value="Response_reg"/>
    <property type="match status" value="1"/>
</dbReference>
<keyword evidence="9" id="KW-1185">Reference proteome</keyword>
<dbReference type="SMART" id="SM00448">
    <property type="entry name" value="REC"/>
    <property type="match status" value="1"/>
</dbReference>
<evidence type="ECO:0000256" key="3">
    <source>
        <dbReference type="ARBA" id="ARBA00023125"/>
    </source>
</evidence>
<accession>A0A6N4W607</accession>
<dbReference type="EMBL" id="AP022620">
    <property type="protein sequence ID" value="BBZ75958.1"/>
    <property type="molecule type" value="Genomic_DNA"/>
</dbReference>
<keyword evidence="1 5" id="KW-0597">Phosphoprotein</keyword>
<gene>
    <name evidence="8" type="ORF">MANY_12950</name>
</gene>
<organism evidence="8 9">
    <name type="scientific">Mycolicibacterium anyangense</name>
    <dbReference type="NCBI Taxonomy" id="1431246"/>
    <lineage>
        <taxon>Bacteria</taxon>
        <taxon>Bacillati</taxon>
        <taxon>Actinomycetota</taxon>
        <taxon>Actinomycetes</taxon>
        <taxon>Mycobacteriales</taxon>
        <taxon>Mycobacteriaceae</taxon>
        <taxon>Mycolicibacterium</taxon>
    </lineage>
</organism>
<protein>
    <submittedName>
        <fullName evidence="8">Putative nitrate/nitrite response transcriptional regulatory protein NarL (LuxR family)</fullName>
    </submittedName>
</protein>
<dbReference type="InterPro" id="IPR000792">
    <property type="entry name" value="Tscrpt_reg_LuxR_C"/>
</dbReference>
<evidence type="ECO:0000256" key="5">
    <source>
        <dbReference type="PROSITE-ProRule" id="PRU00169"/>
    </source>
</evidence>
<keyword evidence="4" id="KW-0804">Transcription</keyword>
<dbReference type="CDD" id="cd17535">
    <property type="entry name" value="REC_NarL-like"/>
    <property type="match status" value="1"/>
</dbReference>
<dbReference type="PRINTS" id="PR00038">
    <property type="entry name" value="HTHLUXR"/>
</dbReference>
<evidence type="ECO:0000259" key="6">
    <source>
        <dbReference type="PROSITE" id="PS50043"/>
    </source>
</evidence>
<sequence length="214" mass="23240">MQTSETRTRVVVCDDHPLFREGMVRVLRASGLDVIGEAADGRAALEIIRELSPDVAVVDYKMPGLDGVALAHAVTRDELPTKVLLVSAFDDSTIVYEALSSGALGFISKEAPPEQVVDAVRAIARGEEVVPLELARGLAAEVRKRAKGTMMVLTPRELEVVRFIAEGLSVPEISKQIHLSPATVRTHIHNLYEKLGVSDRGAAVAEAMRRRLLE</sequence>
<evidence type="ECO:0000313" key="8">
    <source>
        <dbReference type="EMBL" id="BBZ75958.1"/>
    </source>
</evidence>
<dbReference type="PROSITE" id="PS50043">
    <property type="entry name" value="HTH_LUXR_2"/>
    <property type="match status" value="1"/>
</dbReference>
<dbReference type="PANTHER" id="PTHR43214:SF24">
    <property type="entry name" value="TRANSCRIPTIONAL REGULATORY PROTEIN NARL-RELATED"/>
    <property type="match status" value="1"/>
</dbReference>
<dbReference type="InterPro" id="IPR011006">
    <property type="entry name" value="CheY-like_superfamily"/>
</dbReference>
<dbReference type="Proteomes" id="UP000467249">
    <property type="component" value="Chromosome"/>
</dbReference>
<dbReference type="PROSITE" id="PS00622">
    <property type="entry name" value="HTH_LUXR_1"/>
    <property type="match status" value="1"/>
</dbReference>
<dbReference type="InterPro" id="IPR039420">
    <property type="entry name" value="WalR-like"/>
</dbReference>
<dbReference type="InterPro" id="IPR058245">
    <property type="entry name" value="NreC/VraR/RcsB-like_REC"/>
</dbReference>
<feature type="domain" description="Response regulatory" evidence="7">
    <location>
        <begin position="9"/>
        <end position="124"/>
    </location>
</feature>
<dbReference type="SUPFAM" id="SSF46894">
    <property type="entry name" value="C-terminal effector domain of the bipartite response regulators"/>
    <property type="match status" value="1"/>
</dbReference>
<dbReference type="Gene3D" id="3.40.50.2300">
    <property type="match status" value="1"/>
</dbReference>
<dbReference type="InterPro" id="IPR016032">
    <property type="entry name" value="Sig_transdc_resp-reg_C-effctor"/>
</dbReference>
<feature type="domain" description="HTH luxR-type" evidence="6">
    <location>
        <begin position="146"/>
        <end position="211"/>
    </location>
</feature>
<dbReference type="SUPFAM" id="SSF52172">
    <property type="entry name" value="CheY-like"/>
    <property type="match status" value="1"/>
</dbReference>
<keyword evidence="3" id="KW-0238">DNA-binding</keyword>
<dbReference type="GO" id="GO:0006355">
    <property type="term" value="P:regulation of DNA-templated transcription"/>
    <property type="evidence" value="ECO:0007669"/>
    <property type="project" value="InterPro"/>
</dbReference>
<dbReference type="GO" id="GO:0000160">
    <property type="term" value="P:phosphorelay signal transduction system"/>
    <property type="evidence" value="ECO:0007669"/>
    <property type="project" value="InterPro"/>
</dbReference>
<dbReference type="Pfam" id="PF00196">
    <property type="entry name" value="GerE"/>
    <property type="match status" value="1"/>
</dbReference>
<dbReference type="PROSITE" id="PS50110">
    <property type="entry name" value="RESPONSE_REGULATORY"/>
    <property type="match status" value="1"/>
</dbReference>
<dbReference type="PANTHER" id="PTHR43214">
    <property type="entry name" value="TWO-COMPONENT RESPONSE REGULATOR"/>
    <property type="match status" value="1"/>
</dbReference>
<evidence type="ECO:0000313" key="9">
    <source>
        <dbReference type="Proteomes" id="UP000467249"/>
    </source>
</evidence>
<dbReference type="GO" id="GO:0003677">
    <property type="term" value="F:DNA binding"/>
    <property type="evidence" value="ECO:0007669"/>
    <property type="project" value="UniProtKB-KW"/>
</dbReference>
<evidence type="ECO:0000256" key="2">
    <source>
        <dbReference type="ARBA" id="ARBA00023015"/>
    </source>
</evidence>
<dbReference type="SMART" id="SM00421">
    <property type="entry name" value="HTH_LUXR"/>
    <property type="match status" value="1"/>
</dbReference>
<dbReference type="InterPro" id="IPR001789">
    <property type="entry name" value="Sig_transdc_resp-reg_receiver"/>
</dbReference>
<dbReference type="CDD" id="cd06170">
    <property type="entry name" value="LuxR_C_like"/>
    <property type="match status" value="1"/>
</dbReference>
<name>A0A6N4W607_9MYCO</name>
<dbReference type="KEGG" id="many:MANY_12950"/>
<dbReference type="RefSeq" id="WP_163803499.1">
    <property type="nucleotide sequence ID" value="NZ_AP022620.1"/>
</dbReference>
<proteinExistence type="predicted"/>
<evidence type="ECO:0000259" key="7">
    <source>
        <dbReference type="PROSITE" id="PS50110"/>
    </source>
</evidence>
<reference evidence="8 9" key="1">
    <citation type="journal article" date="2019" name="Emerg. Microbes Infect.">
        <title>Comprehensive subspecies identification of 175 nontuberculous mycobacteria species based on 7547 genomic profiles.</title>
        <authorList>
            <person name="Matsumoto Y."/>
            <person name="Kinjo T."/>
            <person name="Motooka D."/>
            <person name="Nabeya D."/>
            <person name="Jung N."/>
            <person name="Uechi K."/>
            <person name="Horii T."/>
            <person name="Iida T."/>
            <person name="Fujita J."/>
            <person name="Nakamura S."/>
        </authorList>
    </citation>
    <scope>NUCLEOTIDE SEQUENCE [LARGE SCALE GENOMIC DNA]</scope>
    <source>
        <strain evidence="8 9">JCM 30275</strain>
    </source>
</reference>
<keyword evidence="2" id="KW-0805">Transcription regulation</keyword>
<dbReference type="AlphaFoldDB" id="A0A6N4W607"/>
<evidence type="ECO:0000256" key="1">
    <source>
        <dbReference type="ARBA" id="ARBA00022553"/>
    </source>
</evidence>
<evidence type="ECO:0000256" key="4">
    <source>
        <dbReference type="ARBA" id="ARBA00023163"/>
    </source>
</evidence>